<dbReference type="GO" id="GO:0005886">
    <property type="term" value="C:plasma membrane"/>
    <property type="evidence" value="ECO:0007669"/>
    <property type="project" value="UniProtKB-SubCell"/>
</dbReference>
<dbReference type="Proteomes" id="UP000310541">
    <property type="component" value="Unassembled WGS sequence"/>
</dbReference>
<evidence type="ECO:0000256" key="13">
    <source>
        <dbReference type="ARBA" id="ARBA00023136"/>
    </source>
</evidence>
<dbReference type="Pfam" id="PF02518">
    <property type="entry name" value="HATPase_c"/>
    <property type="match status" value="1"/>
</dbReference>
<keyword evidence="13 14" id="KW-0472">Membrane</keyword>
<feature type="domain" description="Histidine kinase" evidence="15">
    <location>
        <begin position="211"/>
        <end position="417"/>
    </location>
</feature>
<evidence type="ECO:0000256" key="9">
    <source>
        <dbReference type="ARBA" id="ARBA00022777"/>
    </source>
</evidence>
<evidence type="ECO:0000256" key="2">
    <source>
        <dbReference type="ARBA" id="ARBA00004651"/>
    </source>
</evidence>
<dbReference type="InterPro" id="IPR003594">
    <property type="entry name" value="HATPase_dom"/>
</dbReference>
<comment type="caution">
    <text evidence="16">The sequence shown here is derived from an EMBL/GenBank/DDBJ whole genome shotgun (WGS) entry which is preliminary data.</text>
</comment>
<dbReference type="InterPro" id="IPR036890">
    <property type="entry name" value="HATPase_C_sf"/>
</dbReference>
<dbReference type="SUPFAM" id="SSF47384">
    <property type="entry name" value="Homodimeric domain of signal transducing histidine kinase"/>
    <property type="match status" value="1"/>
</dbReference>
<keyword evidence="12" id="KW-0902">Two-component regulatory system</keyword>
<evidence type="ECO:0000256" key="11">
    <source>
        <dbReference type="ARBA" id="ARBA00022989"/>
    </source>
</evidence>
<evidence type="ECO:0000256" key="10">
    <source>
        <dbReference type="ARBA" id="ARBA00022840"/>
    </source>
</evidence>
<evidence type="ECO:0000256" key="8">
    <source>
        <dbReference type="ARBA" id="ARBA00022741"/>
    </source>
</evidence>
<dbReference type="InterPro" id="IPR003661">
    <property type="entry name" value="HisK_dim/P_dom"/>
</dbReference>
<dbReference type="SMART" id="SM00387">
    <property type="entry name" value="HATPase_c"/>
    <property type="match status" value="1"/>
</dbReference>
<dbReference type="SMART" id="SM00388">
    <property type="entry name" value="HisKA"/>
    <property type="match status" value="1"/>
</dbReference>
<dbReference type="OrthoDB" id="9815750at2"/>
<dbReference type="EMBL" id="SWFM01000001">
    <property type="protein sequence ID" value="TKD72383.1"/>
    <property type="molecule type" value="Genomic_DNA"/>
</dbReference>
<protein>
    <recommendedName>
        <fullName evidence="3">histidine kinase</fullName>
        <ecNumber evidence="3">2.7.13.3</ecNumber>
    </recommendedName>
</protein>
<reference evidence="16 17" key="1">
    <citation type="submission" date="2019-04" db="EMBL/GenBank/DDBJ databases">
        <title>Genome sequence of Bacillus hwajinpoensis strain Y2.</title>
        <authorList>
            <person name="Fair J.L."/>
            <person name="Maclea K.S."/>
        </authorList>
    </citation>
    <scope>NUCLEOTIDE SEQUENCE [LARGE SCALE GENOMIC DNA]</scope>
    <source>
        <strain evidence="16 17">Y2</strain>
    </source>
</reference>
<dbReference type="GO" id="GO:0005524">
    <property type="term" value="F:ATP binding"/>
    <property type="evidence" value="ECO:0007669"/>
    <property type="project" value="UniProtKB-KW"/>
</dbReference>
<dbReference type="InterPro" id="IPR004358">
    <property type="entry name" value="Sig_transdc_His_kin-like_C"/>
</dbReference>
<accession>A0A4U1MM86</accession>
<dbReference type="InterPro" id="IPR005467">
    <property type="entry name" value="His_kinase_dom"/>
</dbReference>
<comment type="catalytic activity">
    <reaction evidence="1">
        <text>ATP + protein L-histidine = ADP + protein N-phospho-L-histidine.</text>
        <dbReference type="EC" id="2.7.13.3"/>
    </reaction>
</comment>
<feature type="transmembrane region" description="Helical" evidence="14">
    <location>
        <begin position="103"/>
        <end position="127"/>
    </location>
</feature>
<evidence type="ECO:0000259" key="15">
    <source>
        <dbReference type="PROSITE" id="PS50109"/>
    </source>
</evidence>
<evidence type="ECO:0000256" key="4">
    <source>
        <dbReference type="ARBA" id="ARBA00022475"/>
    </source>
</evidence>
<keyword evidence="8" id="KW-0547">Nucleotide-binding</keyword>
<evidence type="ECO:0000256" key="6">
    <source>
        <dbReference type="ARBA" id="ARBA00022679"/>
    </source>
</evidence>
<feature type="transmembrane region" description="Helical" evidence="14">
    <location>
        <begin position="71"/>
        <end position="91"/>
    </location>
</feature>
<evidence type="ECO:0000256" key="5">
    <source>
        <dbReference type="ARBA" id="ARBA00022553"/>
    </source>
</evidence>
<dbReference type="InterPro" id="IPR011620">
    <property type="entry name" value="Sig_transdc_His_kinase_LytS_TM"/>
</dbReference>
<comment type="subcellular location">
    <subcellularLocation>
        <location evidence="2">Cell membrane</location>
        <topology evidence="2">Multi-pass membrane protein</topology>
    </subcellularLocation>
</comment>
<evidence type="ECO:0000256" key="12">
    <source>
        <dbReference type="ARBA" id="ARBA00023012"/>
    </source>
</evidence>
<dbReference type="PROSITE" id="PS50109">
    <property type="entry name" value="HIS_KIN"/>
    <property type="match status" value="1"/>
</dbReference>
<dbReference type="Pfam" id="PF00512">
    <property type="entry name" value="HisKA"/>
    <property type="match status" value="1"/>
</dbReference>
<dbReference type="EC" id="2.7.13.3" evidence="3"/>
<evidence type="ECO:0000256" key="7">
    <source>
        <dbReference type="ARBA" id="ARBA00022692"/>
    </source>
</evidence>
<evidence type="ECO:0000313" key="16">
    <source>
        <dbReference type="EMBL" id="TKD72383.1"/>
    </source>
</evidence>
<keyword evidence="5" id="KW-0597">Phosphoprotein</keyword>
<dbReference type="Gene3D" id="3.30.565.10">
    <property type="entry name" value="Histidine kinase-like ATPase, C-terminal domain"/>
    <property type="match status" value="1"/>
</dbReference>
<feature type="transmembrane region" description="Helical" evidence="14">
    <location>
        <begin position="7"/>
        <end position="28"/>
    </location>
</feature>
<feature type="transmembrane region" description="Helical" evidence="14">
    <location>
        <begin position="162"/>
        <end position="187"/>
    </location>
</feature>
<keyword evidence="7 14" id="KW-0812">Transmembrane</keyword>
<sequence>MLLTAKSFLLNLLLVFAPLSIMQILYLLKYTNLLKRSSGWLLALFPLISVILCMMYPVVINDNFILDFRRIPFILGALYGGKWVGLIYLIVMLSYRFSLGGDGFYPTLFSFSLVTVATSIVSAHFLNLDLKKKLLVAAAMDGLVGIVSTFVSLTFFNSQIPLSMWILFSCISVIGVVLATLIYEVFINQFKLLHSVMEGQKLKVVSHLAASISHEVRNPLTVSRGFLQLIDSDLKDREKKGYMKLAINELDRATEIINDYLTFAKPYPESVDRIDIISEIKHSISVIQPLASMMNVSINSKIDLPPTYMQSEKRKFQQCLLNISKNAIEAMSEGGTLTIQVSRNENELRISIQDTGVGMTEEQLSRIGEPFFTTKEKGTGLGMMVSHSIVKAMGGELLYESKSGQGTTVHLAFQVEEMG</sequence>
<feature type="transmembrane region" description="Helical" evidence="14">
    <location>
        <begin position="40"/>
        <end position="59"/>
    </location>
</feature>
<evidence type="ECO:0000256" key="1">
    <source>
        <dbReference type="ARBA" id="ARBA00000085"/>
    </source>
</evidence>
<name>A0A4U1MM86_9BACL</name>
<keyword evidence="11 14" id="KW-1133">Transmembrane helix</keyword>
<dbReference type="SUPFAM" id="SSF55874">
    <property type="entry name" value="ATPase domain of HSP90 chaperone/DNA topoisomerase II/histidine kinase"/>
    <property type="match status" value="1"/>
</dbReference>
<keyword evidence="9 16" id="KW-0418">Kinase</keyword>
<feature type="transmembrane region" description="Helical" evidence="14">
    <location>
        <begin position="134"/>
        <end position="156"/>
    </location>
</feature>
<dbReference type="Gene3D" id="1.10.287.130">
    <property type="match status" value="1"/>
</dbReference>
<organism evidence="16 17">
    <name type="scientific">Guptibacillus hwajinpoensis</name>
    <dbReference type="NCBI Taxonomy" id="208199"/>
    <lineage>
        <taxon>Bacteria</taxon>
        <taxon>Bacillati</taxon>
        <taxon>Bacillota</taxon>
        <taxon>Bacilli</taxon>
        <taxon>Bacillales</taxon>
        <taxon>Guptibacillaceae</taxon>
        <taxon>Guptibacillus</taxon>
    </lineage>
</organism>
<evidence type="ECO:0000256" key="3">
    <source>
        <dbReference type="ARBA" id="ARBA00012438"/>
    </source>
</evidence>
<keyword evidence="6" id="KW-0808">Transferase</keyword>
<evidence type="ECO:0000313" key="17">
    <source>
        <dbReference type="Proteomes" id="UP000310541"/>
    </source>
</evidence>
<keyword evidence="4" id="KW-1003">Cell membrane</keyword>
<dbReference type="PRINTS" id="PR00344">
    <property type="entry name" value="BCTRLSENSOR"/>
</dbReference>
<dbReference type="AlphaFoldDB" id="A0A4U1MM86"/>
<evidence type="ECO:0000256" key="14">
    <source>
        <dbReference type="SAM" id="Phobius"/>
    </source>
</evidence>
<dbReference type="GO" id="GO:0071555">
    <property type="term" value="P:cell wall organization"/>
    <property type="evidence" value="ECO:0007669"/>
    <property type="project" value="InterPro"/>
</dbReference>
<keyword evidence="10" id="KW-0067">ATP-binding</keyword>
<dbReference type="InterPro" id="IPR036097">
    <property type="entry name" value="HisK_dim/P_sf"/>
</dbReference>
<dbReference type="PANTHER" id="PTHR43065">
    <property type="entry name" value="SENSOR HISTIDINE KINASE"/>
    <property type="match status" value="1"/>
</dbReference>
<dbReference type="GO" id="GO:0000155">
    <property type="term" value="F:phosphorelay sensor kinase activity"/>
    <property type="evidence" value="ECO:0007669"/>
    <property type="project" value="InterPro"/>
</dbReference>
<gene>
    <name evidence="16" type="ORF">FBF83_06275</name>
</gene>
<dbReference type="Pfam" id="PF07694">
    <property type="entry name" value="5TM-5TMR_LYT"/>
    <property type="match status" value="1"/>
</dbReference>
<proteinExistence type="predicted"/>
<dbReference type="CDD" id="cd00082">
    <property type="entry name" value="HisKA"/>
    <property type="match status" value="1"/>
</dbReference>
<dbReference type="PANTHER" id="PTHR43065:SF46">
    <property type="entry name" value="C4-DICARBOXYLATE TRANSPORT SENSOR PROTEIN DCTB"/>
    <property type="match status" value="1"/>
</dbReference>